<sequence>MSTTAEVTITVKKYATNPHPEVPRPASMLPRYIDIEVSNLDAILWPMHVEQTYTDAEVAGINESTLGMYYFKAGAWHRCSDTGVNTAANYVWANMLRVELSGSPVAVGGTAAPAPGKGRIL</sequence>
<dbReference type="EMBL" id="BARV01011035">
    <property type="protein sequence ID" value="GAI03431.1"/>
    <property type="molecule type" value="Genomic_DNA"/>
</dbReference>
<reference evidence="1" key="1">
    <citation type="journal article" date="2014" name="Front. Microbiol.">
        <title>High frequency of phylogenetically diverse reductive dehalogenase-homologous genes in deep subseafloor sedimentary metagenomes.</title>
        <authorList>
            <person name="Kawai M."/>
            <person name="Futagami T."/>
            <person name="Toyoda A."/>
            <person name="Takaki Y."/>
            <person name="Nishi S."/>
            <person name="Hori S."/>
            <person name="Arai W."/>
            <person name="Tsubouchi T."/>
            <person name="Morono Y."/>
            <person name="Uchiyama I."/>
            <person name="Ito T."/>
            <person name="Fujiyama A."/>
            <person name="Inagaki F."/>
            <person name="Takami H."/>
        </authorList>
    </citation>
    <scope>NUCLEOTIDE SEQUENCE</scope>
    <source>
        <strain evidence="1">Expedition CK06-06</strain>
    </source>
</reference>
<feature type="non-terminal residue" evidence="1">
    <location>
        <position position="121"/>
    </location>
</feature>
<comment type="caution">
    <text evidence="1">The sequence shown here is derived from an EMBL/GenBank/DDBJ whole genome shotgun (WGS) entry which is preliminary data.</text>
</comment>
<protein>
    <submittedName>
        <fullName evidence="1">Uncharacterized protein</fullName>
    </submittedName>
</protein>
<proteinExistence type="predicted"/>
<accession>X1LC54</accession>
<organism evidence="1">
    <name type="scientific">marine sediment metagenome</name>
    <dbReference type="NCBI Taxonomy" id="412755"/>
    <lineage>
        <taxon>unclassified sequences</taxon>
        <taxon>metagenomes</taxon>
        <taxon>ecological metagenomes</taxon>
    </lineage>
</organism>
<gene>
    <name evidence="1" type="ORF">S06H3_21112</name>
</gene>
<name>X1LC54_9ZZZZ</name>
<evidence type="ECO:0000313" key="1">
    <source>
        <dbReference type="EMBL" id="GAI03431.1"/>
    </source>
</evidence>
<dbReference type="AlphaFoldDB" id="X1LC54"/>